<dbReference type="OMA" id="MADIHSE"/>
<dbReference type="EMBL" id="HG720677">
    <property type="protein sequence ID" value="CDJ59670.1"/>
    <property type="molecule type" value="Genomic_DNA"/>
</dbReference>
<gene>
    <name evidence="3" type="ORF">EMWEY_00023970</name>
</gene>
<evidence type="ECO:0000256" key="1">
    <source>
        <dbReference type="SAM" id="Coils"/>
    </source>
</evidence>
<dbReference type="InterPro" id="IPR046341">
    <property type="entry name" value="SET_dom_sf"/>
</dbReference>
<dbReference type="VEuPathDB" id="ToxoDB:EMWEY_00023970"/>
<reference evidence="3" key="1">
    <citation type="submission" date="2013-10" db="EMBL/GenBank/DDBJ databases">
        <title>Genomic analysis of the causative agents of coccidiosis in chickens.</title>
        <authorList>
            <person name="Reid A.J."/>
            <person name="Blake D."/>
            <person name="Billington K."/>
            <person name="Browne H."/>
            <person name="Dunn M."/>
            <person name="Hung S."/>
            <person name="Kawahara F."/>
            <person name="Miranda-Saavedra D."/>
            <person name="Mourier T."/>
            <person name="Nagra H."/>
            <person name="Otto T.D."/>
            <person name="Rawlings N."/>
            <person name="Sanchez A."/>
            <person name="Sanders M."/>
            <person name="Subramaniam C."/>
            <person name="Tay Y."/>
            <person name="Dear P."/>
            <person name="Doerig C."/>
            <person name="Gruber A."/>
            <person name="Parkinson J."/>
            <person name="Shirley M."/>
            <person name="Wan K.L."/>
            <person name="Berriman M."/>
            <person name="Tomley F."/>
            <person name="Pain A."/>
        </authorList>
    </citation>
    <scope>NUCLEOTIDE SEQUENCE [LARGE SCALE GENOMIC DNA]</scope>
    <source>
        <strain evidence="3">Weybridge</strain>
    </source>
</reference>
<dbReference type="Proteomes" id="UP000030763">
    <property type="component" value="Unassembled WGS sequence"/>
</dbReference>
<feature type="compositionally biased region" description="Basic and acidic residues" evidence="2">
    <location>
        <begin position="1005"/>
        <end position="1015"/>
    </location>
</feature>
<dbReference type="AlphaFoldDB" id="U6MDC9"/>
<evidence type="ECO:0000313" key="3">
    <source>
        <dbReference type="EMBL" id="CDJ59670.1"/>
    </source>
</evidence>
<feature type="compositionally biased region" description="Polar residues" evidence="2">
    <location>
        <begin position="105"/>
        <end position="115"/>
    </location>
</feature>
<feature type="coiled-coil region" evidence="1">
    <location>
        <begin position="791"/>
        <end position="825"/>
    </location>
</feature>
<reference evidence="3" key="2">
    <citation type="submission" date="2013-10" db="EMBL/GenBank/DDBJ databases">
        <authorList>
            <person name="Aslett M."/>
        </authorList>
    </citation>
    <scope>NUCLEOTIDE SEQUENCE [LARGE SCALE GENOMIC DNA]</scope>
    <source>
        <strain evidence="3">Weybridge</strain>
    </source>
</reference>
<keyword evidence="1" id="KW-0175">Coiled coil</keyword>
<accession>U6MDC9</accession>
<sequence length="1209" mass="134362">MADIHSESDDECICMGSDEARRSRGPKQGVLFLEPSLMPSPAIFEQKYICSRTQDNAGDTELVGFNNSLRPVSSSSAAAGNIGGCGSPAAAAKRRALENLERQRAQQTEGQNILSSPKICGQPKRQDSRALQKTTCILRPEEKVLDVRRLDFGQQLPIRARGRPAAAGRDASRGQLPPVGDEALWGGAFKEAPAWLPLPDTSVNAQGQKVEWLRHALYGVGTFLDVERAHEYVECVKALGRQRRLKAYGRHEDLREKFQRRPDGVGGKHFVTKRVKLPKFSRESDFIGLVYPYPRGQLKPEDILLPRESLTGVFGHVKDLRGLLAQEGLKPTSQCTAKVIVSLKEQIIRCMEGRQNFIAVEKCSPTHTVQLAEEEHRERVGLAGQGAPQHFRAVASLGEYDALPVATILGPPYGGVLRPAGELALMQIIHDQMRNIQGPPRQCYAFRIDNLGCIGEWEAQEDRAEARRGLETDIDSEDPENSISGDGLEEAWDGGTKPLASLDEIHNYVQRTMNKLASCRTFEEATQIGSFFVLNNFCYSLDTLKLQRWTAFSGSCWCGTLQLLSLATRDMGASLPANWDERDFCMNDPDIRMDGGSSSEPDYPELDAMDYRSEYSMMNDAHGSSNVGDVNNCHTLMVIIAGLPFFFPVTNRPVRNGEELLLSYGPHYWTMKAMLNLSFQNKRDEIGRAEDVRDGTVRLDKSLADERAAADVVELLERLHLCEGLTEQRTRAREWVVELRDRLHQEGRGQAVLGALDKTVKSLSRGDDLSETFARLKATTERLSMDYKRRTLELQEQVKRSEDARRQAEDRNAQLQRHIMALNTSSQQQASRMARMEIELRRMHAVSLRHFVEKERVVSGRSLQSDDCPYARVTELLGIQGLPVHATGSAGCRMSRGPSHHMESSSTSGIAAPKAMTLLNSLRKYGEMLAQGQGFLLQKCLNLLSRDSEVCWFLFELLCCLARTFARLQPKNYARRWQWSVCWDDRESRVSLPRRTEQSPAGQQQKERTTSHEQSKQCLAIKEDEIEAGELRPSELSSGATVERELHVMAVGSSLSPFEARLDKNTKGDDYSGAPRAERCSHLADAGGQSTRLPWRQDEPGEDTGIRGTSSSAPGNRCSHLCEGGEAKDPNAYDPPWGRRVCVCGGSGTWERAAKRFRCGRPATNGGCGAPTQTEPEGVDVAVKAEAAIDLDSMILDDFEDDAVAANTE</sequence>
<feature type="region of interest" description="Disordered" evidence="2">
    <location>
        <begin position="1084"/>
        <end position="1115"/>
    </location>
</feature>
<evidence type="ECO:0000256" key="2">
    <source>
        <dbReference type="SAM" id="MobiDB-lite"/>
    </source>
</evidence>
<feature type="region of interest" description="Disordered" evidence="2">
    <location>
        <begin position="105"/>
        <end position="126"/>
    </location>
</feature>
<organism evidence="3 4">
    <name type="scientific">Eimeria maxima</name>
    <name type="common">Coccidian parasite</name>
    <dbReference type="NCBI Taxonomy" id="5804"/>
    <lineage>
        <taxon>Eukaryota</taxon>
        <taxon>Sar</taxon>
        <taxon>Alveolata</taxon>
        <taxon>Apicomplexa</taxon>
        <taxon>Conoidasida</taxon>
        <taxon>Coccidia</taxon>
        <taxon>Eucoccidiorida</taxon>
        <taxon>Eimeriorina</taxon>
        <taxon>Eimeriidae</taxon>
        <taxon>Eimeria</taxon>
    </lineage>
</organism>
<evidence type="ECO:0000313" key="4">
    <source>
        <dbReference type="Proteomes" id="UP000030763"/>
    </source>
</evidence>
<dbReference type="OrthoDB" id="348247at2759"/>
<keyword evidence="4" id="KW-1185">Reference proteome</keyword>
<protein>
    <recommendedName>
        <fullName evidence="5">SET domain-containing protein</fullName>
    </recommendedName>
</protein>
<dbReference type="RefSeq" id="XP_013336317.1">
    <property type="nucleotide sequence ID" value="XM_013480863.1"/>
</dbReference>
<proteinExistence type="predicted"/>
<dbReference type="GeneID" id="25336383"/>
<dbReference type="SUPFAM" id="SSF82199">
    <property type="entry name" value="SET domain"/>
    <property type="match status" value="1"/>
</dbReference>
<feature type="region of interest" description="Disordered" evidence="2">
    <location>
        <begin position="992"/>
        <end position="1018"/>
    </location>
</feature>
<evidence type="ECO:0008006" key="5">
    <source>
        <dbReference type="Google" id="ProtNLM"/>
    </source>
</evidence>
<name>U6MDC9_EIMMA</name>